<gene>
    <name evidence="1" type="ORF">PIL02S_03508</name>
</gene>
<dbReference type="Proteomes" id="UP000247459">
    <property type="component" value="Unassembled WGS sequence"/>
</dbReference>
<organism evidence="1 2">
    <name type="scientific">Paenibacillus illinoisensis</name>
    <dbReference type="NCBI Taxonomy" id="59845"/>
    <lineage>
        <taxon>Bacteria</taxon>
        <taxon>Bacillati</taxon>
        <taxon>Bacillota</taxon>
        <taxon>Bacilli</taxon>
        <taxon>Bacillales</taxon>
        <taxon>Paenibacillaceae</taxon>
        <taxon>Paenibacillus</taxon>
    </lineage>
</organism>
<comment type="caution">
    <text evidence="1">The sequence shown here is derived from an EMBL/GenBank/DDBJ whole genome shotgun (WGS) entry which is preliminary data.</text>
</comment>
<name>A0A2W0C8I3_9BACL</name>
<dbReference type="EMBL" id="PRLG01000020">
    <property type="protein sequence ID" value="PYY28357.1"/>
    <property type="molecule type" value="Genomic_DNA"/>
</dbReference>
<proteinExistence type="predicted"/>
<evidence type="ECO:0000313" key="1">
    <source>
        <dbReference type="EMBL" id="PYY28357.1"/>
    </source>
</evidence>
<reference evidence="1 2" key="1">
    <citation type="submission" date="2018-01" db="EMBL/GenBank/DDBJ databases">
        <title>Genome sequence of the PGP bacterium Paenibacillus illinoisensis E3.</title>
        <authorList>
            <person name="Rolli E."/>
            <person name="Marasco R."/>
            <person name="Bessem C."/>
            <person name="Michoud G."/>
            <person name="Gaiarsa S."/>
            <person name="Borin S."/>
            <person name="Daffonchio D."/>
        </authorList>
    </citation>
    <scope>NUCLEOTIDE SEQUENCE [LARGE SCALE GENOMIC DNA]</scope>
    <source>
        <strain evidence="1 2">E3</strain>
    </source>
</reference>
<evidence type="ECO:0000313" key="2">
    <source>
        <dbReference type="Proteomes" id="UP000247459"/>
    </source>
</evidence>
<accession>A0A2W0C8I3</accession>
<protein>
    <submittedName>
        <fullName evidence="1">Uncharacterized protein</fullName>
    </submittedName>
</protein>
<dbReference type="OrthoDB" id="2610730at2"/>
<dbReference type="AlphaFoldDB" id="A0A2W0C8I3"/>
<sequence>MPRFESLARDKVAIIEEIMSSQDILKALVYNDSNFLDNETVDASSVMYSHIFPYRFIPKTSETKKTYITISLGRYRNVEGSFKSGIVKFNVFTHQDLFQTDYGILRTDYIIMKLDEMFNQTKIMGIGKAEFYDMDELSVNTDYHGSYVAYKTYDFN</sequence>
<dbReference type="RefSeq" id="WP_110820991.1">
    <property type="nucleotide sequence ID" value="NZ_PRLG01000020.1"/>
</dbReference>